<protein>
    <submittedName>
        <fullName evidence="1">Uncharacterized protein</fullName>
    </submittedName>
</protein>
<dbReference type="Proteomes" id="UP000282140">
    <property type="component" value="Unassembled WGS sequence"/>
</dbReference>
<accession>A0A3L8CN76</accession>
<proteinExistence type="predicted"/>
<name>A0A3L8CN76_9PSED</name>
<organism evidence="1 3">
    <name type="scientific">Pseudomonas prosekii</name>
    <dbReference type="NCBI Taxonomy" id="1148509"/>
    <lineage>
        <taxon>Bacteria</taxon>
        <taxon>Pseudomonadati</taxon>
        <taxon>Pseudomonadota</taxon>
        <taxon>Gammaproteobacteria</taxon>
        <taxon>Pseudomonadales</taxon>
        <taxon>Pseudomonadaceae</taxon>
        <taxon>Pseudomonas</taxon>
    </lineage>
</organism>
<keyword evidence="3" id="KW-1185">Reference proteome</keyword>
<dbReference type="Proteomes" id="UP000282672">
    <property type="component" value="Unassembled WGS sequence"/>
</dbReference>
<dbReference type="EMBL" id="PEGB01000004">
    <property type="protein sequence ID" value="RLU09715.1"/>
    <property type="molecule type" value="Genomic_DNA"/>
</dbReference>
<sequence>MGAIRWGLSSGWPERSSSAWRILWRGGLPPLGREAAPAFSLPYASINFYDCFAAEREQAPSPQVIRARYLGFFRPWLANGHPDSHAP</sequence>
<evidence type="ECO:0000313" key="1">
    <source>
        <dbReference type="EMBL" id="RLU09715.1"/>
    </source>
</evidence>
<dbReference type="EMBL" id="PEGA01000002">
    <property type="protein sequence ID" value="RLU14218.1"/>
    <property type="molecule type" value="Genomic_DNA"/>
</dbReference>
<reference evidence="3 4" key="1">
    <citation type="journal article" date="2018" name="Front. Microbiol.">
        <title>Discovery of Phloeophagus Beetles as a Source of Pseudomonas Strains That Produce Potentially New Bioactive Substances and Description of Pseudomonas bohemica sp. nov.</title>
        <authorList>
            <person name="Saati-Santamaria Z."/>
            <person name="Lopez-Mondejar R."/>
            <person name="Jimenez-Gomez A."/>
            <person name="Diez-Mendez A."/>
            <person name="Vetrovsky T."/>
            <person name="Igual J.M."/>
            <person name="Velazquez E."/>
            <person name="Kolarik M."/>
            <person name="Rivas R."/>
            <person name="Garcia-Fraile P."/>
        </authorList>
    </citation>
    <scope>NUCLEOTIDE SEQUENCE [LARGE SCALE GENOMIC DNA]</scope>
    <source>
        <strain evidence="2 4">A2-NA12</strain>
        <strain evidence="1 3">A2-NA13</strain>
    </source>
</reference>
<gene>
    <name evidence="2" type="ORF">CS076_03475</name>
    <name evidence="1" type="ORF">CS078_12250</name>
</gene>
<dbReference type="AlphaFoldDB" id="A0A3L8CN76"/>
<comment type="caution">
    <text evidence="1">The sequence shown here is derived from an EMBL/GenBank/DDBJ whole genome shotgun (WGS) entry which is preliminary data.</text>
</comment>
<evidence type="ECO:0000313" key="4">
    <source>
        <dbReference type="Proteomes" id="UP000282672"/>
    </source>
</evidence>
<evidence type="ECO:0000313" key="2">
    <source>
        <dbReference type="EMBL" id="RLU14218.1"/>
    </source>
</evidence>
<evidence type="ECO:0000313" key="3">
    <source>
        <dbReference type="Proteomes" id="UP000282140"/>
    </source>
</evidence>